<protein>
    <submittedName>
        <fullName evidence="1">Uncharacterized protein</fullName>
    </submittedName>
</protein>
<organism evidence="1 2">
    <name type="scientific">Thalassomonas viridans</name>
    <dbReference type="NCBI Taxonomy" id="137584"/>
    <lineage>
        <taxon>Bacteria</taxon>
        <taxon>Pseudomonadati</taxon>
        <taxon>Pseudomonadota</taxon>
        <taxon>Gammaproteobacteria</taxon>
        <taxon>Alteromonadales</taxon>
        <taxon>Colwelliaceae</taxon>
        <taxon>Thalassomonas</taxon>
    </lineage>
</organism>
<evidence type="ECO:0000313" key="1">
    <source>
        <dbReference type="EMBL" id="WDE08020.1"/>
    </source>
</evidence>
<reference evidence="1 2" key="1">
    <citation type="journal article" date="2015" name="Genome Announc.">
        <title>Draft Genome Sequences of Marine Isolates of Thalassomonas viridans and Thalassomonas actiniarum.</title>
        <authorList>
            <person name="Olonade I."/>
            <person name="van Zyl L.J."/>
            <person name="Trindade M."/>
        </authorList>
    </citation>
    <scope>NUCLEOTIDE SEQUENCE [LARGE SCALE GENOMIC DNA]</scope>
    <source>
        <strain evidence="1 2">XOM25</strain>
    </source>
</reference>
<dbReference type="KEGG" id="tvd:SG34_014665"/>
<dbReference type="EMBL" id="CP059733">
    <property type="protein sequence ID" value="WDE08020.1"/>
    <property type="molecule type" value="Genomic_DNA"/>
</dbReference>
<dbReference type="InterPro" id="IPR011990">
    <property type="entry name" value="TPR-like_helical_dom_sf"/>
</dbReference>
<dbReference type="AlphaFoldDB" id="A0AAE9Z773"/>
<keyword evidence="2" id="KW-1185">Reference proteome</keyword>
<dbReference type="SUPFAM" id="SSF48452">
    <property type="entry name" value="TPR-like"/>
    <property type="match status" value="1"/>
</dbReference>
<proteinExistence type="predicted"/>
<accession>A0AAE9Z773</accession>
<sequence length="359" mass="40018">MKKLCFALSGYLLIGIICYSRLVQAQAYIPVDNAEILTAEVAARPQQKLSLAELAALLEQGQLAGQGEEVLGRIRPQIQAYYRQDPGWESAYLYARVLQREHAFGEALDVLAPVLAKAPDQVNVRLLQASILMVQGHYERAKQSCLALTGHIEIAVIAACALDAFSQGLSREPEQLAQLALYYQTLAGLLAKSGEQSERLALWSNQILAEMALRLNRPLAARQHLSRISLELAPVSLVALWADIELALGDYEAVLTRLPALAEQEIKLPDTLLLRLAIAERNIRMQHKKVGIKWQSQLAERVKLRELRRDREHAADLARYYLDVSPEPEKASYWAAVNYQQAKMASDRGLLQRAASARP</sequence>
<dbReference type="Gene3D" id="1.25.40.10">
    <property type="entry name" value="Tetratricopeptide repeat domain"/>
    <property type="match status" value="1"/>
</dbReference>
<name>A0AAE9Z773_9GAMM</name>
<dbReference type="RefSeq" id="WP_044840159.1">
    <property type="nucleotide sequence ID" value="NZ_CP059733.1"/>
</dbReference>
<gene>
    <name evidence="1" type="ORF">SG34_014665</name>
</gene>
<reference evidence="1 2" key="2">
    <citation type="journal article" date="2022" name="Mar. Drugs">
        <title>Bioassay-Guided Fractionation Leads to the Detection of Cholic Acid Generated by the Rare Thalassomonas sp.</title>
        <authorList>
            <person name="Pheiffer F."/>
            <person name="Schneider Y.K."/>
            <person name="Hansen E.H."/>
            <person name="Andersen J.H."/>
            <person name="Isaksson J."/>
            <person name="Busche T."/>
            <person name="R C."/>
            <person name="Kalinowski J."/>
            <person name="Zyl L.V."/>
            <person name="Trindade M."/>
        </authorList>
    </citation>
    <scope>NUCLEOTIDE SEQUENCE [LARGE SCALE GENOMIC DNA]</scope>
    <source>
        <strain evidence="1 2">XOM25</strain>
    </source>
</reference>
<evidence type="ECO:0000313" key="2">
    <source>
        <dbReference type="Proteomes" id="UP000032352"/>
    </source>
</evidence>
<dbReference type="Proteomes" id="UP000032352">
    <property type="component" value="Chromosome"/>
</dbReference>